<dbReference type="InterPro" id="IPR008979">
    <property type="entry name" value="Galactose-bd-like_sf"/>
</dbReference>
<dbReference type="InterPro" id="IPR042635">
    <property type="entry name" value="MEGF10/SREC1/2-like"/>
</dbReference>
<evidence type="ECO:0000313" key="6">
    <source>
        <dbReference type="Proteomes" id="UP001497497"/>
    </source>
</evidence>
<gene>
    <name evidence="5" type="ORF">GSLYS_00020364001</name>
</gene>
<reference evidence="5 6" key="1">
    <citation type="submission" date="2024-04" db="EMBL/GenBank/DDBJ databases">
        <authorList>
            <consortium name="Genoscope - CEA"/>
            <person name="William W."/>
        </authorList>
    </citation>
    <scope>NUCLEOTIDE SEQUENCE [LARGE SCALE GENOMIC DNA]</scope>
</reference>
<evidence type="ECO:0000256" key="1">
    <source>
        <dbReference type="ARBA" id="ARBA00022536"/>
    </source>
</evidence>
<dbReference type="EMBL" id="CAXITT010000889">
    <property type="protein sequence ID" value="CAL1546987.1"/>
    <property type="molecule type" value="Genomic_DNA"/>
</dbReference>
<sequence>MSTIQFTFAVFLLMTCSSRVHSQICEAGWFGSKCQFQCHCTSPCHSITGQCQGKSTCLKGWFGNACQYRDLAHVSSCNIVLNPRQPFSSWVTDRNDSTCNEDVTLESVALSWSTSVPFTWMRLTLNESVILRSLRVSFTSKTSSNATCIDTKLYLINNKTVDIRCKVIVDTTSVIIEGQGVKSLCSLYINGGRNVALKQNSAQTSTYTSPTVAASASKAVDGNTLGLLSSNTCMRTQSSDTCPNWNVTFDQSQVLTAIHIYNTNDAFPVCSGRCGLQLNKFSLESFNSSGTVFRYQDHSTTFTSLYEVTVAEMASGIPVNGLRLGLNRTNPILMMCEVEAYGECVPGSWGLECKKICADRCSSQCHVETGSCPVCNDFDDRSSCHTGCATGYFGYDCSQPCSQNCQNRECNSTTGLCFSCVDGYLGPDCPENVTENIEDHLLILITGLGVGLGVSCAVIASLLIVIIYLIGRGKQPLKESKPSPDYIQRDSIGTGTMDSHGYQIYVTPVRPYQNVSNTYIKVIGDAEVIQPPDTYINVTTKANDEHDDC</sequence>
<feature type="transmembrane region" description="Helical" evidence="3">
    <location>
        <begin position="441"/>
        <end position="471"/>
    </location>
</feature>
<dbReference type="Gene3D" id="2.60.120.260">
    <property type="entry name" value="Galactose-binding domain-like"/>
    <property type="match status" value="1"/>
</dbReference>
<keyword evidence="6" id="KW-1185">Reference proteome</keyword>
<dbReference type="PANTHER" id="PTHR24043">
    <property type="entry name" value="SCAVENGER RECEPTOR CLASS F"/>
    <property type="match status" value="1"/>
</dbReference>
<dbReference type="AlphaFoldDB" id="A0AAV2IMX5"/>
<evidence type="ECO:0000256" key="2">
    <source>
        <dbReference type="SAM" id="MobiDB-lite"/>
    </source>
</evidence>
<keyword evidence="3" id="KW-0472">Membrane</keyword>
<feature type="region of interest" description="Disordered" evidence="2">
    <location>
        <begin position="475"/>
        <end position="494"/>
    </location>
</feature>
<dbReference type="PANTHER" id="PTHR24043:SF8">
    <property type="entry name" value="EGF-LIKE DOMAIN-CONTAINING PROTEIN"/>
    <property type="match status" value="1"/>
</dbReference>
<dbReference type="SUPFAM" id="SSF49785">
    <property type="entry name" value="Galactose-binding domain-like"/>
    <property type="match status" value="1"/>
</dbReference>
<accession>A0AAV2IMX5</accession>
<keyword evidence="4" id="KW-0732">Signal</keyword>
<keyword evidence="3" id="KW-0812">Transmembrane</keyword>
<feature type="chain" id="PRO_5043864355" evidence="4">
    <location>
        <begin position="23"/>
        <end position="549"/>
    </location>
</feature>
<keyword evidence="1" id="KW-0245">EGF-like domain</keyword>
<keyword evidence="3" id="KW-1133">Transmembrane helix</keyword>
<dbReference type="Gene3D" id="2.170.300.10">
    <property type="entry name" value="Tie2 ligand-binding domain superfamily"/>
    <property type="match status" value="1"/>
</dbReference>
<proteinExistence type="predicted"/>
<evidence type="ECO:0000256" key="4">
    <source>
        <dbReference type="SAM" id="SignalP"/>
    </source>
</evidence>
<protein>
    <submittedName>
        <fullName evidence="5">Uncharacterized protein</fullName>
    </submittedName>
</protein>
<evidence type="ECO:0000256" key="3">
    <source>
        <dbReference type="SAM" id="Phobius"/>
    </source>
</evidence>
<comment type="caution">
    <text evidence="5">The sequence shown here is derived from an EMBL/GenBank/DDBJ whole genome shotgun (WGS) entry which is preliminary data.</text>
</comment>
<dbReference type="GO" id="GO:0005044">
    <property type="term" value="F:scavenger receptor activity"/>
    <property type="evidence" value="ECO:0007669"/>
    <property type="project" value="InterPro"/>
</dbReference>
<name>A0AAV2IMX5_LYMST</name>
<organism evidence="5 6">
    <name type="scientific">Lymnaea stagnalis</name>
    <name type="common">Great pond snail</name>
    <name type="synonym">Helix stagnalis</name>
    <dbReference type="NCBI Taxonomy" id="6523"/>
    <lineage>
        <taxon>Eukaryota</taxon>
        <taxon>Metazoa</taxon>
        <taxon>Spiralia</taxon>
        <taxon>Lophotrochozoa</taxon>
        <taxon>Mollusca</taxon>
        <taxon>Gastropoda</taxon>
        <taxon>Heterobranchia</taxon>
        <taxon>Euthyneura</taxon>
        <taxon>Panpulmonata</taxon>
        <taxon>Hygrophila</taxon>
        <taxon>Lymnaeoidea</taxon>
        <taxon>Lymnaeidae</taxon>
        <taxon>Lymnaea</taxon>
    </lineage>
</organism>
<feature type="signal peptide" evidence="4">
    <location>
        <begin position="1"/>
        <end position="22"/>
    </location>
</feature>
<evidence type="ECO:0000313" key="5">
    <source>
        <dbReference type="EMBL" id="CAL1546987.1"/>
    </source>
</evidence>
<dbReference type="Proteomes" id="UP001497497">
    <property type="component" value="Unassembled WGS sequence"/>
</dbReference>